<dbReference type="InterPro" id="IPR011611">
    <property type="entry name" value="PfkB_dom"/>
</dbReference>
<dbReference type="Gene3D" id="3.40.1190.20">
    <property type="match status" value="1"/>
</dbReference>
<keyword evidence="5" id="KW-1185">Reference proteome</keyword>
<dbReference type="PANTHER" id="PTHR10584:SF166">
    <property type="entry name" value="RIBOKINASE"/>
    <property type="match status" value="1"/>
</dbReference>
<evidence type="ECO:0000313" key="5">
    <source>
        <dbReference type="Proteomes" id="UP000295701"/>
    </source>
</evidence>
<evidence type="ECO:0000313" key="4">
    <source>
        <dbReference type="EMBL" id="TDL78274.1"/>
    </source>
</evidence>
<dbReference type="EMBL" id="SNAA01000012">
    <property type="protein sequence ID" value="TDL78274.1"/>
    <property type="molecule type" value="Genomic_DNA"/>
</dbReference>
<dbReference type="AlphaFoldDB" id="A0A4R6A6C8"/>
<name>A0A4R6A6C8_9RHOB</name>
<dbReference type="OrthoDB" id="9792663at2"/>
<organism evidence="4 5">
    <name type="scientific">Palleronia sediminis</name>
    <dbReference type="NCBI Taxonomy" id="2547833"/>
    <lineage>
        <taxon>Bacteria</taxon>
        <taxon>Pseudomonadati</taxon>
        <taxon>Pseudomonadota</taxon>
        <taxon>Alphaproteobacteria</taxon>
        <taxon>Rhodobacterales</taxon>
        <taxon>Roseobacteraceae</taxon>
        <taxon>Palleronia</taxon>
    </lineage>
</organism>
<evidence type="ECO:0000256" key="2">
    <source>
        <dbReference type="ARBA" id="ARBA00022777"/>
    </source>
</evidence>
<feature type="domain" description="Carbohydrate kinase PfkB" evidence="3">
    <location>
        <begin position="3"/>
        <end position="286"/>
    </location>
</feature>
<keyword evidence="2 4" id="KW-0418">Kinase</keyword>
<evidence type="ECO:0000259" key="3">
    <source>
        <dbReference type="Pfam" id="PF00294"/>
    </source>
</evidence>
<proteinExistence type="predicted"/>
<dbReference type="GO" id="GO:0006796">
    <property type="term" value="P:phosphate-containing compound metabolic process"/>
    <property type="evidence" value="ECO:0007669"/>
    <property type="project" value="UniProtKB-ARBA"/>
</dbReference>
<dbReference type="SUPFAM" id="SSF53613">
    <property type="entry name" value="Ribokinase-like"/>
    <property type="match status" value="1"/>
</dbReference>
<comment type="caution">
    <text evidence="4">The sequence shown here is derived from an EMBL/GenBank/DDBJ whole genome shotgun (WGS) entry which is preliminary data.</text>
</comment>
<reference evidence="4 5" key="1">
    <citation type="submission" date="2019-03" db="EMBL/GenBank/DDBJ databases">
        <title>Primorskyibacter sp. SS33 isolated from sediments.</title>
        <authorList>
            <person name="Xunke S."/>
        </authorList>
    </citation>
    <scope>NUCLEOTIDE SEQUENCE [LARGE SCALE GENOMIC DNA]</scope>
    <source>
        <strain evidence="4 5">SS33</strain>
    </source>
</reference>
<dbReference type="Pfam" id="PF00294">
    <property type="entry name" value="PfkB"/>
    <property type="match status" value="1"/>
</dbReference>
<dbReference type="GO" id="GO:0016301">
    <property type="term" value="F:kinase activity"/>
    <property type="evidence" value="ECO:0007669"/>
    <property type="project" value="UniProtKB-KW"/>
</dbReference>
<dbReference type="PANTHER" id="PTHR10584">
    <property type="entry name" value="SUGAR KINASE"/>
    <property type="match status" value="1"/>
</dbReference>
<dbReference type="InterPro" id="IPR002139">
    <property type="entry name" value="Ribo/fructo_kinase"/>
</dbReference>
<keyword evidence="1" id="KW-0808">Transferase</keyword>
<dbReference type="GO" id="GO:0005829">
    <property type="term" value="C:cytosol"/>
    <property type="evidence" value="ECO:0007669"/>
    <property type="project" value="TreeGrafter"/>
</dbReference>
<accession>A0A4R6A6C8</accession>
<dbReference type="InterPro" id="IPR029056">
    <property type="entry name" value="Ribokinase-like"/>
</dbReference>
<dbReference type="PRINTS" id="PR00990">
    <property type="entry name" value="RIBOKINASE"/>
</dbReference>
<dbReference type="Proteomes" id="UP000295701">
    <property type="component" value="Unassembled WGS sequence"/>
</dbReference>
<protein>
    <submittedName>
        <fullName evidence="4">Ribokinase</fullName>
    </submittedName>
</protein>
<evidence type="ECO:0000256" key="1">
    <source>
        <dbReference type="ARBA" id="ARBA00022679"/>
    </source>
</evidence>
<sequence>MRVFVIGNVAMDETFAVDRLPVEGESVLGSRRSSDLGGKGANQAIMMARAGMDVTFVAGIGDDLAADRMRRRLTAEPLRAELVTLPGVASDLSIVVTDAAGGNTILTTVDCSRSLTLDHLGRALAPATKGDMLVLQGNLTAGLTGALIDLAWARGMRSVLNPSPADPAQGGLLGRVDLVFLNDGEAEYFTAMRGVAAVRDLLARGTGQVVLTLGAAGALLGDAAGIVPVPATRAELVDPTGAGDTFQAIALAHAGARRLSPADLACAARAAAVTVSRVGTVAAMPTPDEAARLLAG</sequence>
<gene>
    <name evidence="4" type="ORF">E2L08_11240</name>
</gene>